<comment type="similarity">
    <text evidence="2">Belongs to the ComB family.</text>
</comment>
<evidence type="ECO:0000256" key="1">
    <source>
        <dbReference type="ARBA" id="ARBA00001946"/>
    </source>
</evidence>
<protein>
    <recommendedName>
        <fullName evidence="4">Probable 2-phosphosulfolactate phosphatase</fullName>
        <ecNumber evidence="3">3.1.3.71</ecNumber>
    </recommendedName>
</protein>
<dbReference type="Gene3D" id="3.90.1560.10">
    <property type="entry name" value="ComB-like"/>
    <property type="match status" value="1"/>
</dbReference>
<proteinExistence type="inferred from homology"/>
<dbReference type="InterPro" id="IPR036702">
    <property type="entry name" value="ComB-like_sf"/>
</dbReference>
<dbReference type="PANTHER" id="PTHR37311:SF1">
    <property type="entry name" value="2-PHOSPHOSULFOLACTATE PHOSPHATASE-RELATED"/>
    <property type="match status" value="1"/>
</dbReference>
<keyword evidence="5" id="KW-0378">Hydrolase</keyword>
<gene>
    <name evidence="8" type="ORF">EV644_10663</name>
</gene>
<dbReference type="SUPFAM" id="SSF142823">
    <property type="entry name" value="ComB-like"/>
    <property type="match status" value="1"/>
</dbReference>
<dbReference type="Pfam" id="PF04029">
    <property type="entry name" value="2-ph_phosp"/>
    <property type="match status" value="1"/>
</dbReference>
<comment type="caution">
    <text evidence="8">The sequence shown here is derived from an EMBL/GenBank/DDBJ whole genome shotgun (WGS) entry which is preliminary data.</text>
</comment>
<evidence type="ECO:0000256" key="5">
    <source>
        <dbReference type="ARBA" id="ARBA00022801"/>
    </source>
</evidence>
<dbReference type="Proteomes" id="UP000295818">
    <property type="component" value="Unassembled WGS sequence"/>
</dbReference>
<reference evidence="8 9" key="1">
    <citation type="journal article" date="2015" name="Stand. Genomic Sci.">
        <title>Genomic Encyclopedia of Bacterial and Archaeal Type Strains, Phase III: the genomes of soil and plant-associated and newly described type strains.</title>
        <authorList>
            <person name="Whitman W.B."/>
            <person name="Woyke T."/>
            <person name="Klenk H.P."/>
            <person name="Zhou Y."/>
            <person name="Lilburn T.G."/>
            <person name="Beck B.J."/>
            <person name="De Vos P."/>
            <person name="Vandamme P."/>
            <person name="Eisen J.A."/>
            <person name="Garrity G."/>
            <person name="Hugenholtz P."/>
            <person name="Kyrpides N.C."/>
        </authorList>
    </citation>
    <scope>NUCLEOTIDE SEQUENCE [LARGE SCALE GENOMIC DNA]</scope>
    <source>
        <strain evidence="8 9">VKM Ac-2538</strain>
    </source>
</reference>
<evidence type="ECO:0000256" key="4">
    <source>
        <dbReference type="ARBA" id="ARBA00021948"/>
    </source>
</evidence>
<dbReference type="RefSeq" id="WP_132189485.1">
    <property type="nucleotide sequence ID" value="NZ_SLWM01000006.1"/>
</dbReference>
<dbReference type="InterPro" id="IPR005238">
    <property type="entry name" value="ComB-like"/>
</dbReference>
<evidence type="ECO:0000313" key="8">
    <source>
        <dbReference type="EMBL" id="TCO22756.1"/>
    </source>
</evidence>
<organism evidence="8 9">
    <name type="scientific">Kribbella orskensis</name>
    <dbReference type="NCBI Taxonomy" id="2512216"/>
    <lineage>
        <taxon>Bacteria</taxon>
        <taxon>Bacillati</taxon>
        <taxon>Actinomycetota</taxon>
        <taxon>Actinomycetes</taxon>
        <taxon>Propionibacteriales</taxon>
        <taxon>Kribbellaceae</taxon>
        <taxon>Kribbella</taxon>
    </lineage>
</organism>
<comment type="cofactor">
    <cofactor evidence="1">
        <name>Mg(2+)</name>
        <dbReference type="ChEBI" id="CHEBI:18420"/>
    </cofactor>
</comment>
<name>A0ABY2BLI3_9ACTN</name>
<evidence type="ECO:0000256" key="7">
    <source>
        <dbReference type="ARBA" id="ARBA00033711"/>
    </source>
</evidence>
<keyword evidence="9" id="KW-1185">Reference proteome</keyword>
<sequence length="232" mass="24547">MKSFNVVHLRHRPALTEVVVVIDVIRAFTTAAAAFAAGAERIVCVEKLDQAFALRDQSLGAVLMGEEHGQRPEGFDLGNSPVEVAASDLTGAHVIQRTSNGTRGLASAHQAVALLAAAATNITATARWITEHHPHSPVTALCTGDTSEDEGCAVHLGALLRGTNPAPADLASAVRAAGAEHMGVWRHPTHSKHEGFVADLEACSMVDQYEFAMVGRLLDSTVELRPVVLRCP</sequence>
<keyword evidence="6" id="KW-0460">Magnesium</keyword>
<accession>A0ABY2BLI3</accession>
<evidence type="ECO:0000256" key="6">
    <source>
        <dbReference type="ARBA" id="ARBA00022842"/>
    </source>
</evidence>
<evidence type="ECO:0000256" key="3">
    <source>
        <dbReference type="ARBA" id="ARBA00012953"/>
    </source>
</evidence>
<dbReference type="EMBL" id="SLWM01000006">
    <property type="protein sequence ID" value="TCO22756.1"/>
    <property type="molecule type" value="Genomic_DNA"/>
</dbReference>
<evidence type="ECO:0000256" key="2">
    <source>
        <dbReference type="ARBA" id="ARBA00009997"/>
    </source>
</evidence>
<dbReference type="PANTHER" id="PTHR37311">
    <property type="entry name" value="2-PHOSPHOSULFOLACTATE PHOSPHATASE-RELATED"/>
    <property type="match status" value="1"/>
</dbReference>
<dbReference type="EC" id="3.1.3.71" evidence="3"/>
<evidence type="ECO:0000313" key="9">
    <source>
        <dbReference type="Proteomes" id="UP000295818"/>
    </source>
</evidence>
<comment type="catalytic activity">
    <reaction evidence="7">
        <text>(2R)-O-phospho-3-sulfolactate + H2O = (2R)-3-sulfolactate + phosphate</text>
        <dbReference type="Rhea" id="RHEA:23416"/>
        <dbReference type="ChEBI" id="CHEBI:15377"/>
        <dbReference type="ChEBI" id="CHEBI:15597"/>
        <dbReference type="ChEBI" id="CHEBI:43474"/>
        <dbReference type="ChEBI" id="CHEBI:58738"/>
        <dbReference type="EC" id="3.1.3.71"/>
    </reaction>
</comment>